<feature type="domain" description="Sulfatase N-terminal" evidence="1">
    <location>
        <begin position="2"/>
        <end position="285"/>
    </location>
</feature>
<accession>A0A4Y4AZL1</accession>
<dbReference type="STRING" id="983.SAMN05443543_11442"/>
<dbReference type="PANTHER" id="PTHR43751">
    <property type="entry name" value="SULFATASE"/>
    <property type="match status" value="1"/>
</dbReference>
<dbReference type="CDD" id="cd16027">
    <property type="entry name" value="SGSH"/>
    <property type="match status" value="1"/>
</dbReference>
<dbReference type="PANTHER" id="PTHR43751:SF1">
    <property type="entry name" value="SULFATASE ATSG-RELATED"/>
    <property type="match status" value="1"/>
</dbReference>
<dbReference type="InterPro" id="IPR017850">
    <property type="entry name" value="Alkaline_phosphatase_core_sf"/>
</dbReference>
<keyword evidence="3" id="KW-1185">Reference proteome</keyword>
<sequence length="508" mass="57887">MLDDAGLDMSAYGSSYVKTPSFDAVAKEGVLFTKAYTPNAKCAPSRASFLTGRNSWQLDAAANHFIYFPSKFKTFPEVLKDNGYVTGHTGKGWSPGIAITATGEERNLVGEAFDTQKLKSPTTEIAVNDYSGNFKDFLNKVPKGKSWNFWVGFNEPHRPYEYQSGVNKGGKKLEMIKEVPKYYPDSIAVRHDLLDYAMELEYADSHVAKILDELNRTKELENTIIIYTSDHGMPFPRVKGNQYENSNHVPMAIMWEGKILNPNRSVDDYISFVDIAPTLLEVAGIDWKSSGMYPTPGKSLMNLFETKKSGNIDSSRNFVLVGKERHDHGRPNDEGYPIRGIHKDNMLFLRNYETDRWPACNPETGYLNVDKGPTKSLLINLRRAGVNTDYWMMSFGKRPAVELYDIAKDPYCLTNLATDSNYKKKLTEMEDFMVQKLTAQGDLRMQGFGHLYEQFPFTQYQNYYENYMNGTIGNLKWVDPNDYEPIYIDKNGHNLEPVIRKKTSLQNE</sequence>
<reference evidence="2 3" key="1">
    <citation type="submission" date="2019-06" db="EMBL/GenBank/DDBJ databases">
        <title>Whole genome shotgun sequence of Flavobacterium flevense NBRC 14960.</title>
        <authorList>
            <person name="Hosoyama A."/>
            <person name="Uohara A."/>
            <person name="Ohji S."/>
            <person name="Ichikawa N."/>
        </authorList>
    </citation>
    <scope>NUCLEOTIDE SEQUENCE [LARGE SCALE GENOMIC DNA]</scope>
    <source>
        <strain evidence="2 3">NBRC 14960</strain>
    </source>
</reference>
<dbReference type="AlphaFoldDB" id="A0A4Y4AZL1"/>
<evidence type="ECO:0000313" key="2">
    <source>
        <dbReference type="EMBL" id="GEC72582.1"/>
    </source>
</evidence>
<proteinExistence type="predicted"/>
<evidence type="ECO:0000313" key="3">
    <source>
        <dbReference type="Proteomes" id="UP000316775"/>
    </source>
</evidence>
<dbReference type="InterPro" id="IPR052701">
    <property type="entry name" value="GAG_Ulvan_Degrading_Sulfatases"/>
</dbReference>
<dbReference type="Proteomes" id="UP000316775">
    <property type="component" value="Unassembled WGS sequence"/>
</dbReference>
<dbReference type="InterPro" id="IPR000917">
    <property type="entry name" value="Sulfatase_N"/>
</dbReference>
<protein>
    <submittedName>
        <fullName evidence="2">Heparan N-sulfatase</fullName>
    </submittedName>
</protein>
<dbReference type="Pfam" id="PF00884">
    <property type="entry name" value="Sulfatase"/>
    <property type="match status" value="1"/>
</dbReference>
<evidence type="ECO:0000259" key="1">
    <source>
        <dbReference type="Pfam" id="PF00884"/>
    </source>
</evidence>
<comment type="caution">
    <text evidence="2">The sequence shown here is derived from an EMBL/GenBank/DDBJ whole genome shotgun (WGS) entry which is preliminary data.</text>
</comment>
<name>A0A4Y4AZL1_9FLAO</name>
<dbReference type="Gene3D" id="3.40.720.10">
    <property type="entry name" value="Alkaline Phosphatase, subunit A"/>
    <property type="match status" value="1"/>
</dbReference>
<dbReference type="EMBL" id="BJNP01000022">
    <property type="protein sequence ID" value="GEC72582.1"/>
    <property type="molecule type" value="Genomic_DNA"/>
</dbReference>
<dbReference type="SUPFAM" id="SSF53649">
    <property type="entry name" value="Alkaline phosphatase-like"/>
    <property type="match status" value="1"/>
</dbReference>
<organism evidence="2 3">
    <name type="scientific">Flavobacterium flevense</name>
    <dbReference type="NCBI Taxonomy" id="983"/>
    <lineage>
        <taxon>Bacteria</taxon>
        <taxon>Pseudomonadati</taxon>
        <taxon>Bacteroidota</taxon>
        <taxon>Flavobacteriia</taxon>
        <taxon>Flavobacteriales</taxon>
        <taxon>Flavobacteriaceae</taxon>
        <taxon>Flavobacterium</taxon>
    </lineage>
</organism>
<gene>
    <name evidence="2" type="ORF">FFL01_21210</name>
</gene>